<gene>
    <name evidence="1" type="ORF">HY730_03110</name>
</gene>
<organism evidence="1 2">
    <name type="scientific">Tectimicrobiota bacterium</name>
    <dbReference type="NCBI Taxonomy" id="2528274"/>
    <lineage>
        <taxon>Bacteria</taxon>
        <taxon>Pseudomonadati</taxon>
        <taxon>Nitrospinota/Tectimicrobiota group</taxon>
        <taxon>Candidatus Tectimicrobiota</taxon>
    </lineage>
</organism>
<dbReference type="EMBL" id="JACQWF010000139">
    <property type="protein sequence ID" value="MBI4595348.1"/>
    <property type="molecule type" value="Genomic_DNA"/>
</dbReference>
<dbReference type="AlphaFoldDB" id="A0A933LPP7"/>
<comment type="caution">
    <text evidence="1">The sequence shown here is derived from an EMBL/GenBank/DDBJ whole genome shotgun (WGS) entry which is preliminary data.</text>
</comment>
<evidence type="ECO:0000313" key="1">
    <source>
        <dbReference type="EMBL" id="MBI4595348.1"/>
    </source>
</evidence>
<sequence length="99" mass="11707">MPFRARQGTSRKFIPSQLLPDFLCFTLPAIRRDPQPRPWYRKEPEQVNVDQSPIETDIRKLGPIVIHQVRRTSFEQLYNGFIAQFHYLGYVQPVGEHLK</sequence>
<proteinExistence type="predicted"/>
<dbReference type="Proteomes" id="UP000772181">
    <property type="component" value="Unassembled WGS sequence"/>
</dbReference>
<name>A0A933LPP7_UNCTE</name>
<evidence type="ECO:0000313" key="2">
    <source>
        <dbReference type="Proteomes" id="UP000772181"/>
    </source>
</evidence>
<accession>A0A933LPP7</accession>
<reference evidence="1" key="1">
    <citation type="submission" date="2020-07" db="EMBL/GenBank/DDBJ databases">
        <title>Huge and variable diversity of episymbiotic CPR bacteria and DPANN archaea in groundwater ecosystems.</title>
        <authorList>
            <person name="He C.Y."/>
            <person name="Keren R."/>
            <person name="Whittaker M."/>
            <person name="Farag I.F."/>
            <person name="Doudna J."/>
            <person name="Cate J.H.D."/>
            <person name="Banfield J.F."/>
        </authorList>
    </citation>
    <scope>NUCLEOTIDE SEQUENCE</scope>
    <source>
        <strain evidence="1">NC_groundwater_1482_Ag_S-0.65um_47_24</strain>
    </source>
</reference>
<protein>
    <submittedName>
        <fullName evidence="1">DUF4338 domain-containing protein</fullName>
    </submittedName>
</protein>